<comment type="caution">
    <text evidence="3">The sequence shown here is derived from an EMBL/GenBank/DDBJ whole genome shotgun (WGS) entry which is preliminary data.</text>
</comment>
<dbReference type="Proteomes" id="UP000009881">
    <property type="component" value="Unassembled WGS sequence"/>
</dbReference>
<dbReference type="eggNOG" id="COG5455">
    <property type="taxonomic scope" value="Bacteria"/>
</dbReference>
<evidence type="ECO:0000256" key="1">
    <source>
        <dbReference type="SAM" id="MobiDB-lite"/>
    </source>
</evidence>
<sequence>MTRSASALILSTALAALLTAAGPAMAAPPEGKGKPDHAGGPSKGQGQGNGTEALIAPLRKGEADVGDIILDTVLTEVERRLIRDYFAGTDRSRLPPGLAKRDQLPPGLARQVQRNGTLPPGLAPEPLPRDLIDRLPRRGQGIDRVVVGSDVILIEQGTRLILDIMENVLSS</sequence>
<keyword evidence="2" id="KW-0732">Signal</keyword>
<protein>
    <recommendedName>
        <fullName evidence="5">RcnB family protein</fullName>
    </recommendedName>
</protein>
<dbReference type="STRING" id="1238182.C882_2113"/>
<keyword evidence="4" id="KW-1185">Reference proteome</keyword>
<gene>
    <name evidence="3" type="ORF">C882_2113</name>
</gene>
<evidence type="ECO:0000313" key="3">
    <source>
        <dbReference type="EMBL" id="EKV26889.1"/>
    </source>
</evidence>
<evidence type="ECO:0000256" key="2">
    <source>
        <dbReference type="SAM" id="SignalP"/>
    </source>
</evidence>
<dbReference type="AlphaFoldDB" id="K9GQ80"/>
<evidence type="ECO:0008006" key="5">
    <source>
        <dbReference type="Google" id="ProtNLM"/>
    </source>
</evidence>
<proteinExistence type="predicted"/>
<name>K9GQ80_9PROT</name>
<feature type="chain" id="PRO_5003929380" description="RcnB family protein" evidence="2">
    <location>
        <begin position="27"/>
        <end position="171"/>
    </location>
</feature>
<dbReference type="EMBL" id="ANHY01000022">
    <property type="protein sequence ID" value="EKV26889.1"/>
    <property type="molecule type" value="Genomic_DNA"/>
</dbReference>
<feature type="signal peptide" evidence="2">
    <location>
        <begin position="1"/>
        <end position="26"/>
    </location>
</feature>
<feature type="region of interest" description="Disordered" evidence="1">
    <location>
        <begin position="24"/>
        <end position="51"/>
    </location>
</feature>
<dbReference type="Gene3D" id="3.10.450.160">
    <property type="entry name" value="inner membrane protein cigr"/>
    <property type="match status" value="1"/>
</dbReference>
<evidence type="ECO:0000313" key="4">
    <source>
        <dbReference type="Proteomes" id="UP000009881"/>
    </source>
</evidence>
<accession>K9GQ80</accession>
<organism evidence="3 4">
    <name type="scientific">Caenispirillum salinarum AK4</name>
    <dbReference type="NCBI Taxonomy" id="1238182"/>
    <lineage>
        <taxon>Bacteria</taxon>
        <taxon>Pseudomonadati</taxon>
        <taxon>Pseudomonadota</taxon>
        <taxon>Alphaproteobacteria</taxon>
        <taxon>Rhodospirillales</taxon>
        <taxon>Novispirillaceae</taxon>
        <taxon>Caenispirillum</taxon>
    </lineage>
</organism>
<dbReference type="OrthoDB" id="7358541at2"/>
<dbReference type="RefSeq" id="WP_009542508.1">
    <property type="nucleotide sequence ID" value="NZ_ANHY01000022.1"/>
</dbReference>
<reference evidence="3 4" key="1">
    <citation type="journal article" date="2013" name="Genome Announc.">
        <title>Draft Genome Sequence of an Alphaproteobacterium, Caenispirillum salinarum AK4(T), Isolated from a Solar Saltern.</title>
        <authorList>
            <person name="Khatri I."/>
            <person name="Singh A."/>
            <person name="Korpole S."/>
            <person name="Pinnaka A.K."/>
            <person name="Subramanian S."/>
        </authorList>
    </citation>
    <scope>NUCLEOTIDE SEQUENCE [LARGE SCALE GENOMIC DNA]</scope>
    <source>
        <strain evidence="3 4">AK4</strain>
    </source>
</reference>